<feature type="region of interest" description="Disordered" evidence="1">
    <location>
        <begin position="45"/>
        <end position="66"/>
    </location>
</feature>
<keyword evidence="3" id="KW-1185">Reference proteome</keyword>
<sequence>MRRGDVNVIELFSCAQTSKPLWRSLYASRQAAVATTTITTRNKSNYNRMLGHGSGLPQTTQPPTTTTTTAAAATTKLDNNITM</sequence>
<organism evidence="2 3">
    <name type="scientific">Drosophila busckii</name>
    <name type="common">Fruit fly</name>
    <dbReference type="NCBI Taxonomy" id="30019"/>
    <lineage>
        <taxon>Eukaryota</taxon>
        <taxon>Metazoa</taxon>
        <taxon>Ecdysozoa</taxon>
        <taxon>Arthropoda</taxon>
        <taxon>Hexapoda</taxon>
        <taxon>Insecta</taxon>
        <taxon>Pterygota</taxon>
        <taxon>Neoptera</taxon>
        <taxon>Endopterygota</taxon>
        <taxon>Diptera</taxon>
        <taxon>Brachycera</taxon>
        <taxon>Muscomorpha</taxon>
        <taxon>Ephydroidea</taxon>
        <taxon>Drosophilidae</taxon>
        <taxon>Drosophila</taxon>
    </lineage>
</organism>
<evidence type="ECO:0000256" key="1">
    <source>
        <dbReference type="SAM" id="MobiDB-lite"/>
    </source>
</evidence>
<evidence type="ECO:0000313" key="3">
    <source>
        <dbReference type="Proteomes" id="UP000494163"/>
    </source>
</evidence>
<gene>
    <name evidence="2" type="ORF">Dbus_chr3Lg2030</name>
</gene>
<accession>A0A0M4EKU2</accession>
<evidence type="ECO:0000313" key="2">
    <source>
        <dbReference type="EMBL" id="ALC44864.1"/>
    </source>
</evidence>
<protein>
    <submittedName>
        <fullName evidence="2">Maker767</fullName>
    </submittedName>
</protein>
<dbReference type="Proteomes" id="UP000494163">
    <property type="component" value="Chromosome 3L"/>
</dbReference>
<feature type="compositionally biased region" description="Low complexity" evidence="1">
    <location>
        <begin position="57"/>
        <end position="66"/>
    </location>
</feature>
<name>A0A0M4EKU2_DROBS</name>
<dbReference type="EMBL" id="CP012525">
    <property type="protein sequence ID" value="ALC44864.1"/>
    <property type="molecule type" value="Genomic_DNA"/>
</dbReference>
<proteinExistence type="predicted"/>
<dbReference type="AlphaFoldDB" id="A0A0M4EKU2"/>
<reference evidence="2 3" key="1">
    <citation type="submission" date="2015-08" db="EMBL/GenBank/DDBJ databases">
        <title>Ancestral chromatin configuration constrains chromatin evolution on differentiating sex chromosomes in Drosophila.</title>
        <authorList>
            <person name="Zhou Q."/>
            <person name="Bachtrog D."/>
        </authorList>
    </citation>
    <scope>NUCLEOTIDE SEQUENCE [LARGE SCALE GENOMIC DNA]</scope>
    <source>
        <tissue evidence="2">Whole larvae</tissue>
    </source>
</reference>